<name>A0A5C6BBP9_9BACT</name>
<evidence type="ECO:0000313" key="1">
    <source>
        <dbReference type="EMBL" id="TWU07944.1"/>
    </source>
</evidence>
<reference evidence="1 2" key="1">
    <citation type="submission" date="2019-02" db="EMBL/GenBank/DDBJ databases">
        <title>Deep-cultivation of Planctomycetes and their phenomic and genomic characterization uncovers novel biology.</title>
        <authorList>
            <person name="Wiegand S."/>
            <person name="Jogler M."/>
            <person name="Boedeker C."/>
            <person name="Pinto D."/>
            <person name="Vollmers J."/>
            <person name="Rivas-Marin E."/>
            <person name="Kohn T."/>
            <person name="Peeters S.H."/>
            <person name="Heuer A."/>
            <person name="Rast P."/>
            <person name="Oberbeckmann S."/>
            <person name="Bunk B."/>
            <person name="Jeske O."/>
            <person name="Meyerdierks A."/>
            <person name="Storesund J.E."/>
            <person name="Kallscheuer N."/>
            <person name="Luecker S."/>
            <person name="Lage O.M."/>
            <person name="Pohl T."/>
            <person name="Merkel B.J."/>
            <person name="Hornburger P."/>
            <person name="Mueller R.-W."/>
            <person name="Bruemmer F."/>
            <person name="Labrenz M."/>
            <person name="Spormann A.M."/>
            <person name="Op Den Camp H."/>
            <person name="Overmann J."/>
            <person name="Amann R."/>
            <person name="Jetten M.S.M."/>
            <person name="Mascher T."/>
            <person name="Medema M.H."/>
            <person name="Devos D.P."/>
            <person name="Kaster A.-K."/>
            <person name="Ovreas L."/>
            <person name="Rohde M."/>
            <person name="Galperin M.Y."/>
            <person name="Jogler C."/>
        </authorList>
    </citation>
    <scope>NUCLEOTIDE SEQUENCE [LARGE SCALE GENOMIC DNA]</scope>
    <source>
        <strain evidence="1 2">Pla52n</strain>
    </source>
</reference>
<evidence type="ECO:0000313" key="2">
    <source>
        <dbReference type="Proteomes" id="UP000320176"/>
    </source>
</evidence>
<organism evidence="1 2">
    <name type="scientific">Stieleria varia</name>
    <dbReference type="NCBI Taxonomy" id="2528005"/>
    <lineage>
        <taxon>Bacteria</taxon>
        <taxon>Pseudomonadati</taxon>
        <taxon>Planctomycetota</taxon>
        <taxon>Planctomycetia</taxon>
        <taxon>Pirellulales</taxon>
        <taxon>Pirellulaceae</taxon>
        <taxon>Stieleria</taxon>
    </lineage>
</organism>
<comment type="caution">
    <text evidence="1">The sequence shown here is derived from an EMBL/GenBank/DDBJ whole genome shotgun (WGS) entry which is preliminary data.</text>
</comment>
<dbReference type="RefSeq" id="WP_146518072.1">
    <property type="nucleotide sequence ID" value="NZ_CP151726.1"/>
</dbReference>
<sequence length="72" mass="7897">MTDQSKPITVMVKQDVPIDDVAARLKTLGVDDIQPLLHIACITGKWKGAIAEVKEVEGVEDVEEQTGEYFPS</sequence>
<gene>
    <name evidence="1" type="ORF">Pla52n_05210</name>
</gene>
<dbReference type="Proteomes" id="UP000320176">
    <property type="component" value="Unassembled WGS sequence"/>
</dbReference>
<protein>
    <submittedName>
        <fullName evidence="1">Uncharacterized protein</fullName>
    </submittedName>
</protein>
<dbReference type="AlphaFoldDB" id="A0A5C6BBP9"/>
<keyword evidence="2" id="KW-1185">Reference proteome</keyword>
<proteinExistence type="predicted"/>
<dbReference type="EMBL" id="SJPN01000001">
    <property type="protein sequence ID" value="TWU07944.1"/>
    <property type="molecule type" value="Genomic_DNA"/>
</dbReference>
<accession>A0A5C6BBP9</accession>